<dbReference type="PANTHER" id="PTHR39441:SF1">
    <property type="entry name" value="DUF2252 DOMAIN-CONTAINING PROTEIN"/>
    <property type="match status" value="1"/>
</dbReference>
<proteinExistence type="predicted"/>
<dbReference type="InterPro" id="IPR018721">
    <property type="entry name" value="DUF2252"/>
</dbReference>
<dbReference type="RefSeq" id="WP_110106112.1">
    <property type="nucleotide sequence ID" value="NZ_QHLZ01000005.1"/>
</dbReference>
<accession>A0A2V3DR76</accession>
<name>A0A2V3DR76_9MICC</name>
<keyword evidence="2" id="KW-1185">Reference proteome</keyword>
<dbReference type="OrthoDB" id="1491115at2"/>
<evidence type="ECO:0000313" key="1">
    <source>
        <dbReference type="EMBL" id="PXA65502.1"/>
    </source>
</evidence>
<protein>
    <submittedName>
        <fullName evidence="1">DUF2252 domain-containing protein</fullName>
    </submittedName>
</protein>
<dbReference type="AlphaFoldDB" id="A0A2V3DR76"/>
<gene>
    <name evidence="1" type="ORF">CVS29_09640</name>
</gene>
<dbReference type="PANTHER" id="PTHR39441">
    <property type="entry name" value="DUF2252 DOMAIN-CONTAINING PROTEIN"/>
    <property type="match status" value="1"/>
</dbReference>
<reference evidence="1 2" key="1">
    <citation type="submission" date="2018-05" db="EMBL/GenBank/DDBJ databases">
        <title>Genetic diversity of glacier-inhabiting Cryobacterium bacteria in China and description of Cryobacterium mengkeensis sp. nov. and Arthrobacter glacialis sp. nov.</title>
        <authorList>
            <person name="Liu Q."/>
            <person name="Xin Y.-H."/>
        </authorList>
    </citation>
    <scope>NUCLEOTIDE SEQUENCE [LARGE SCALE GENOMIC DNA]</scope>
    <source>
        <strain evidence="1 2">GP3</strain>
    </source>
</reference>
<evidence type="ECO:0000313" key="2">
    <source>
        <dbReference type="Proteomes" id="UP000246303"/>
    </source>
</evidence>
<dbReference type="Pfam" id="PF10009">
    <property type="entry name" value="DUF2252"/>
    <property type="match status" value="1"/>
</dbReference>
<dbReference type="EMBL" id="QHLZ01000005">
    <property type="protein sequence ID" value="PXA65502.1"/>
    <property type="molecule type" value="Genomic_DNA"/>
</dbReference>
<organism evidence="1 2">
    <name type="scientific">Arthrobacter psychrochitiniphilus</name>
    <dbReference type="NCBI Taxonomy" id="291045"/>
    <lineage>
        <taxon>Bacteria</taxon>
        <taxon>Bacillati</taxon>
        <taxon>Actinomycetota</taxon>
        <taxon>Actinomycetes</taxon>
        <taxon>Micrococcales</taxon>
        <taxon>Micrococcaceae</taxon>
        <taxon>Arthrobacter</taxon>
    </lineage>
</organism>
<comment type="caution">
    <text evidence="1">The sequence shown here is derived from an EMBL/GenBank/DDBJ whole genome shotgun (WGS) entry which is preliminary data.</text>
</comment>
<sequence>MAADLSTTPNSGIMTQLCGDAHLSNFGVFGTAERKLTFDINDFDETLPGPWEWDLKRLAASFEVGTRNAGFTAQQRRKTTLAVAEGYRKQMRGAAKARVLDAWYDRLDADRILSWVRSEKEAKRAGKRQVKKTQAIVAKARTKDSAAVFSKLVREIDGELRIQADPPLIEPIEDLIGDAGARNRLEDSMRMLLHEYAATLAFKNHPVKEFSFVHMARKVVGVGSVGTRAWILLLTGRDANDPLVLQAKEAQESVLERYLGPSQYPSHGQRVVEGQRLLQASGDIFLGWQSAEGVDGIIRDFYLRQLHDWKGSVNVDDIRPRGAKFYASVCGQTLARAHARAGDRTLGA</sequence>
<dbReference type="Proteomes" id="UP000246303">
    <property type="component" value="Unassembled WGS sequence"/>
</dbReference>